<dbReference type="KEGG" id="lamb:KBB96_10730"/>
<reference evidence="3" key="1">
    <citation type="submission" date="2021-04" db="EMBL/GenBank/DDBJ databases">
        <title>Luteolibacter sp. 32A isolated from the skin of an Anderson's salamander (Ambystoma andersonii).</title>
        <authorList>
            <person name="Spergser J."/>
            <person name="Busse H.-J."/>
        </authorList>
    </citation>
    <scope>NUCLEOTIDE SEQUENCE</scope>
    <source>
        <strain evidence="3">32A</strain>
    </source>
</reference>
<sequence>MLRTTTCLATLAASTAALHAANWYEEMQIGPAWSNTFDDTFQGQKRLAAVKGILLDLGDGQSHALFDTETLGLVNAYSGFVHWGGTPWTGKHAVLVALADETPVFNTARGTAKWADAKGSFEDSRKIPGYGNFDHARFNGYFRSGSTIVLDYTVLGSRVLETVSARDGTVTRSFDLAERKSDLTTVAADEAKPFTVAADGLSAKSEDGLTVTTKGGKLAADPKSPGRLLLRFAKGDKTTAQVAYARGAEPKPAGAPDFATLLKGGAPLWKDKITTEGKVSTDTREPYATDIATLPTGNPWKANLRFGGFDFIDDDSAALSAWNGDVWVVKGLKGDWKQLVWQRVASGLFEPLGVKVVNGIIHVNGRDQITQLIDLNGDGEIDQFKAFNRDVYVTENFHEFAFDLQTDKQGNFYFSKAGPVKSGGRGFDKTLPNNGTINKVSADGKKLEVVATGLRAPGGVGVGPNGEISAGENEGSWEPACKINFARASELPVFFGCEPTRQELGKGKPYTEPLCYLPMDMDNSGASQVWVPEGAKFGVNPGEMLHLSYGQSSIYRVLPQRAGDRLQAGVSKLPIKLQSSAMRARFATDGSMYVLGFRGWQTNAATECAFQRVRYTGKPVPAPDKYEVSRTGVKLHFAQPLDAELAKDPASYAVLRWNYVRSSQYGSGEFSVDHRDAAAEEAAMTKESHNVKQRDKVTVTSATLSSDGRTVELALEGMKPSMQLQVGYDLEDKDGNPVKSNVTGTVYSIR</sequence>
<dbReference type="PANTHER" id="PTHR33546">
    <property type="entry name" value="LARGE, MULTIFUNCTIONAL SECRETED PROTEIN-RELATED"/>
    <property type="match status" value="1"/>
</dbReference>
<dbReference type="Gene3D" id="2.120.10.30">
    <property type="entry name" value="TolB, C-terminal domain"/>
    <property type="match status" value="1"/>
</dbReference>
<organism evidence="3 4">
    <name type="scientific">Luteolibacter ambystomatis</name>
    <dbReference type="NCBI Taxonomy" id="2824561"/>
    <lineage>
        <taxon>Bacteria</taxon>
        <taxon>Pseudomonadati</taxon>
        <taxon>Verrucomicrobiota</taxon>
        <taxon>Verrucomicrobiia</taxon>
        <taxon>Verrucomicrobiales</taxon>
        <taxon>Verrucomicrobiaceae</taxon>
        <taxon>Luteolibacter</taxon>
    </lineage>
</organism>
<evidence type="ECO:0000259" key="2">
    <source>
        <dbReference type="Pfam" id="PF20601"/>
    </source>
</evidence>
<dbReference type="InterPro" id="IPR011042">
    <property type="entry name" value="6-blade_b-propeller_TolB-like"/>
</dbReference>
<evidence type="ECO:0000313" key="3">
    <source>
        <dbReference type="EMBL" id="QUE49346.1"/>
    </source>
</evidence>
<dbReference type="PANTHER" id="PTHR33546:SF1">
    <property type="entry name" value="LARGE, MULTIFUNCTIONAL SECRETED PROTEIN"/>
    <property type="match status" value="1"/>
</dbReference>
<gene>
    <name evidence="3" type="ORF">KBB96_10730</name>
</gene>
<keyword evidence="1" id="KW-0732">Signal</keyword>
<dbReference type="SUPFAM" id="SSF101898">
    <property type="entry name" value="NHL repeat"/>
    <property type="match status" value="1"/>
</dbReference>
<dbReference type="Pfam" id="PF20601">
    <property type="entry name" value="DUF6797"/>
    <property type="match status" value="1"/>
</dbReference>
<dbReference type="RefSeq" id="WP_211629407.1">
    <property type="nucleotide sequence ID" value="NZ_CP073100.1"/>
</dbReference>
<dbReference type="Proteomes" id="UP000676169">
    <property type="component" value="Chromosome"/>
</dbReference>
<accession>A0A975G5X4</accession>
<feature type="domain" description="DUF6797" evidence="2">
    <location>
        <begin position="64"/>
        <end position="161"/>
    </location>
</feature>
<name>A0A975G5X4_9BACT</name>
<dbReference type="InterPro" id="IPR046476">
    <property type="entry name" value="DUF6797"/>
</dbReference>
<dbReference type="AlphaFoldDB" id="A0A975G5X4"/>
<evidence type="ECO:0000313" key="4">
    <source>
        <dbReference type="Proteomes" id="UP000676169"/>
    </source>
</evidence>
<feature type="chain" id="PRO_5036718482" description="DUF6797 domain-containing protein" evidence="1">
    <location>
        <begin position="21"/>
        <end position="750"/>
    </location>
</feature>
<evidence type="ECO:0000256" key="1">
    <source>
        <dbReference type="SAM" id="SignalP"/>
    </source>
</evidence>
<proteinExistence type="predicted"/>
<feature type="signal peptide" evidence="1">
    <location>
        <begin position="1"/>
        <end position="20"/>
    </location>
</feature>
<protein>
    <recommendedName>
        <fullName evidence="2">DUF6797 domain-containing protein</fullName>
    </recommendedName>
</protein>
<dbReference type="EMBL" id="CP073100">
    <property type="protein sequence ID" value="QUE49346.1"/>
    <property type="molecule type" value="Genomic_DNA"/>
</dbReference>
<keyword evidence="4" id="KW-1185">Reference proteome</keyword>